<dbReference type="Pfam" id="PF00575">
    <property type="entry name" value="S1"/>
    <property type="match status" value="1"/>
</dbReference>
<dbReference type="InterPro" id="IPR003029">
    <property type="entry name" value="S1_domain"/>
</dbReference>
<dbReference type="EMBL" id="JACXAH010000010">
    <property type="protein sequence ID" value="MBD1372297.1"/>
    <property type="molecule type" value="Genomic_DNA"/>
</dbReference>
<gene>
    <name evidence="2" type="ORF">IC620_08005</name>
</gene>
<dbReference type="Pfam" id="PF17674">
    <property type="entry name" value="HHH_9"/>
    <property type="match status" value="1"/>
</dbReference>
<dbReference type="PANTHER" id="PTHR10724">
    <property type="entry name" value="30S RIBOSOMAL PROTEIN S1"/>
    <property type="match status" value="1"/>
</dbReference>
<dbReference type="Gene3D" id="1.10.3500.10">
    <property type="entry name" value="Tex N-terminal region-like"/>
    <property type="match status" value="1"/>
</dbReference>
<dbReference type="SUPFAM" id="SSF47781">
    <property type="entry name" value="RuvA domain 2-like"/>
    <property type="match status" value="2"/>
</dbReference>
<feature type="domain" description="S1 motif" evidence="1">
    <location>
        <begin position="641"/>
        <end position="710"/>
    </location>
</feature>
<dbReference type="SMART" id="SM00316">
    <property type="entry name" value="S1"/>
    <property type="match status" value="1"/>
</dbReference>
<dbReference type="PROSITE" id="PS50126">
    <property type="entry name" value="S1"/>
    <property type="match status" value="1"/>
</dbReference>
<dbReference type="SUPFAM" id="SSF50249">
    <property type="entry name" value="Nucleic acid-binding proteins"/>
    <property type="match status" value="1"/>
</dbReference>
<dbReference type="Pfam" id="PF22706">
    <property type="entry name" value="Tex_central_region"/>
    <property type="match status" value="1"/>
</dbReference>
<dbReference type="Pfam" id="PF16921">
    <property type="entry name" value="Tex_YqgF"/>
    <property type="match status" value="1"/>
</dbReference>
<evidence type="ECO:0000313" key="2">
    <source>
        <dbReference type="EMBL" id="MBD1372297.1"/>
    </source>
</evidence>
<dbReference type="InterPro" id="IPR041692">
    <property type="entry name" value="HHH_9"/>
</dbReference>
<dbReference type="FunFam" id="3.30.420.140:FF:000001">
    <property type="entry name" value="RNA-binding transcriptional accessory protein"/>
    <property type="match status" value="1"/>
</dbReference>
<keyword evidence="3" id="KW-1185">Reference proteome</keyword>
<dbReference type="FunFam" id="1.10.150.310:FF:000001">
    <property type="entry name" value="RNA-binding transcriptional accessory protein"/>
    <property type="match status" value="1"/>
</dbReference>
<dbReference type="InterPro" id="IPR006641">
    <property type="entry name" value="YqgF/RNaseH-like_dom"/>
</dbReference>
<name>A0A926NA80_9BACL</name>
<proteinExistence type="predicted"/>
<organism evidence="2 3">
    <name type="scientific">Polycladospora coralii</name>
    <dbReference type="NCBI Taxonomy" id="2771432"/>
    <lineage>
        <taxon>Bacteria</taxon>
        <taxon>Bacillati</taxon>
        <taxon>Bacillota</taxon>
        <taxon>Bacilli</taxon>
        <taxon>Bacillales</taxon>
        <taxon>Thermoactinomycetaceae</taxon>
        <taxon>Polycladospora</taxon>
    </lineage>
</organism>
<dbReference type="InterPro" id="IPR010994">
    <property type="entry name" value="RuvA_2-like"/>
</dbReference>
<dbReference type="InterPro" id="IPR012340">
    <property type="entry name" value="NA-bd_OB-fold"/>
</dbReference>
<sequence length="715" mass="80776">MDQKSIKKHIADELSISFKQVDASISLIEEGNTIPFIARYRKERTGELDEEQLRTIEDRYHYMRQLNQRKDEVLRKIEELGQLTDELRGKIEGAIKLQDVEDLYLPYRPKRKTRASIAKEQGLMMLAEKIRTTEDPHVIDEEAAAFLQPEKGIESVEDAIKGAMDILAEELAEDADIRKWVRFYTWENGCLVSKTKDPEARSVYEMYYDYSEPVKKMPSHRVLAVNRGSKEDILKVKVEVEEEMILKRLSNWFPTEPHRYTQLIIQDSYKRLISPSIEREVLARLTEEAEKQAIHIFSENLRQLLLQPPVQGKMVLGLDPAYRTGCKFAVVDDTGKMLEVGVIYPTPPQSRVKEAKEAILTLIDRYPIEIVAIGNGTASRETESFVAEVMKESKRQLYYLIVNEAGASVYSASKLAKEEFPDLDAARRSAISIARRLQDPLAELVKIDPKSVGVGQYQHDVAQKQLGESLTQVVESAVNFVGVNVNTASTALLQYVSGISSSVAKNIVKKRDELGHFQSRGQLKEVPRLGAKTYEQSIGFLRVFNGENELDKTPIHPESYAIVEQLLDSIGLTPTEITSDAGKHKLNQLDIKHTAQEIGCGEPTLKDIVEALLRPGRDPRESLPAPLLRSDVLQLEDLKEGMQLQGTVRNVVDFGAFIDIGLKNDGLVHISKMSERFVKHPMNIVSVGDIVDVWVLSVDTDRERVGLSMLSTERE</sequence>
<dbReference type="GO" id="GO:0006412">
    <property type="term" value="P:translation"/>
    <property type="evidence" value="ECO:0007669"/>
    <property type="project" value="TreeGrafter"/>
</dbReference>
<comment type="caution">
    <text evidence="2">The sequence shown here is derived from an EMBL/GenBank/DDBJ whole genome shotgun (WGS) entry which is preliminary data.</text>
</comment>
<dbReference type="InterPro" id="IPR018974">
    <property type="entry name" value="Tex-like_N"/>
</dbReference>
<dbReference type="PANTHER" id="PTHR10724:SF10">
    <property type="entry name" value="S1 RNA-BINDING DOMAIN-CONTAINING PROTEIN 1"/>
    <property type="match status" value="1"/>
</dbReference>
<dbReference type="Gene3D" id="3.30.420.140">
    <property type="entry name" value="YqgF/RNase H-like domain"/>
    <property type="match status" value="1"/>
</dbReference>
<dbReference type="SUPFAM" id="SSF158832">
    <property type="entry name" value="Tex N-terminal region-like"/>
    <property type="match status" value="1"/>
</dbReference>
<dbReference type="Gene3D" id="1.10.10.650">
    <property type="entry name" value="RuvA domain 2-like"/>
    <property type="match status" value="1"/>
</dbReference>
<dbReference type="RefSeq" id="WP_191140588.1">
    <property type="nucleotide sequence ID" value="NZ_JACXAG020000007.1"/>
</dbReference>
<dbReference type="GO" id="GO:0005737">
    <property type="term" value="C:cytoplasm"/>
    <property type="evidence" value="ECO:0007669"/>
    <property type="project" value="UniProtKB-ARBA"/>
</dbReference>
<dbReference type="Pfam" id="PF09371">
    <property type="entry name" value="Tex_N"/>
    <property type="match status" value="1"/>
</dbReference>
<protein>
    <submittedName>
        <fullName evidence="2">RNA-binding transcriptional accessory protein</fullName>
    </submittedName>
</protein>
<evidence type="ECO:0000259" key="1">
    <source>
        <dbReference type="PROSITE" id="PS50126"/>
    </source>
</evidence>
<dbReference type="FunFam" id="2.40.50.140:FF:000051">
    <property type="entry name" value="RNA-binding transcriptional accessory protein"/>
    <property type="match status" value="1"/>
</dbReference>
<dbReference type="SMART" id="SM00732">
    <property type="entry name" value="YqgFc"/>
    <property type="match status" value="1"/>
</dbReference>
<dbReference type="InterPro" id="IPR012337">
    <property type="entry name" value="RNaseH-like_sf"/>
</dbReference>
<reference evidence="2" key="1">
    <citation type="submission" date="2020-09" db="EMBL/GenBank/DDBJ databases">
        <title>A novel bacterium of genus Hazenella, isolated from South China Sea.</title>
        <authorList>
            <person name="Huang H."/>
            <person name="Mo K."/>
            <person name="Hu Y."/>
        </authorList>
    </citation>
    <scope>NUCLEOTIDE SEQUENCE</scope>
    <source>
        <strain evidence="2">IB182357</strain>
    </source>
</reference>
<dbReference type="InterPro" id="IPR050437">
    <property type="entry name" value="Ribos_protein_bS1-like"/>
</dbReference>
<dbReference type="InterPro" id="IPR032639">
    <property type="entry name" value="Tex_YqgF"/>
</dbReference>
<dbReference type="InterPro" id="IPR023319">
    <property type="entry name" value="Tex-like_HTH_dom_sf"/>
</dbReference>
<dbReference type="FunFam" id="1.10.10.650:FF:000001">
    <property type="entry name" value="S1 RNA-binding domain 1"/>
    <property type="match status" value="1"/>
</dbReference>
<dbReference type="Gene3D" id="1.10.150.310">
    <property type="entry name" value="Tex RuvX-like domain-like"/>
    <property type="match status" value="1"/>
</dbReference>
<dbReference type="AlphaFoldDB" id="A0A926NA80"/>
<dbReference type="InterPro" id="IPR037027">
    <property type="entry name" value="YqgF/RNaseH-like_dom_sf"/>
</dbReference>
<evidence type="ECO:0000313" key="3">
    <source>
        <dbReference type="Proteomes" id="UP000661691"/>
    </source>
</evidence>
<dbReference type="SUPFAM" id="SSF53098">
    <property type="entry name" value="Ribonuclease H-like"/>
    <property type="match status" value="1"/>
</dbReference>
<dbReference type="InterPro" id="IPR055179">
    <property type="entry name" value="Tex-like_central_region"/>
</dbReference>
<dbReference type="InterPro" id="IPR023323">
    <property type="entry name" value="Tex-like_dom_sf"/>
</dbReference>
<dbReference type="GO" id="GO:0006139">
    <property type="term" value="P:nucleobase-containing compound metabolic process"/>
    <property type="evidence" value="ECO:0007669"/>
    <property type="project" value="InterPro"/>
</dbReference>
<dbReference type="Proteomes" id="UP000661691">
    <property type="component" value="Unassembled WGS sequence"/>
</dbReference>
<dbReference type="Gene3D" id="2.40.50.140">
    <property type="entry name" value="Nucleic acid-binding proteins"/>
    <property type="match status" value="1"/>
</dbReference>
<dbReference type="GO" id="GO:0003729">
    <property type="term" value="F:mRNA binding"/>
    <property type="evidence" value="ECO:0007669"/>
    <property type="project" value="UniProtKB-ARBA"/>
</dbReference>
<accession>A0A926NA80</accession>
<dbReference type="GO" id="GO:0003735">
    <property type="term" value="F:structural constituent of ribosome"/>
    <property type="evidence" value="ECO:0007669"/>
    <property type="project" value="TreeGrafter"/>
</dbReference>
<dbReference type="InterPro" id="IPR044146">
    <property type="entry name" value="S1_Tex"/>
</dbReference>
<dbReference type="Pfam" id="PF12836">
    <property type="entry name" value="HHH_3"/>
    <property type="match status" value="1"/>
</dbReference>
<dbReference type="CDD" id="cd05685">
    <property type="entry name" value="S1_Tex"/>
    <property type="match status" value="1"/>
</dbReference>